<dbReference type="SUPFAM" id="SSF52218">
    <property type="entry name" value="Flavoproteins"/>
    <property type="match status" value="1"/>
</dbReference>
<sequence length="160" mass="18352">MGGISGKLKVFVDRTCRWFHRPELVGIPALTVSTTAASGLKDTFKGLDKLLIQWAAFPTGNIGRTASTIENPIGQNEYKNFVNHLFMKKENYKPTLNQLIMFQVQKVLATKILELDRAYWEEKNWIDNNYFFNCSISQVKKGISKSFYKILNRKVKKVGD</sequence>
<accession>A0A644YE33</accession>
<name>A0A644YE33_9ZZZZ</name>
<dbReference type="EMBL" id="VSSQ01004802">
    <property type="protein sequence ID" value="MPM26700.1"/>
    <property type="molecule type" value="Genomic_DNA"/>
</dbReference>
<evidence type="ECO:0000313" key="1">
    <source>
        <dbReference type="EMBL" id="MPM26700.1"/>
    </source>
</evidence>
<proteinExistence type="predicted"/>
<dbReference type="Gene3D" id="3.40.50.360">
    <property type="match status" value="1"/>
</dbReference>
<protein>
    <submittedName>
        <fullName evidence="1">Uncharacterized protein</fullName>
    </submittedName>
</protein>
<reference evidence="1" key="1">
    <citation type="submission" date="2019-08" db="EMBL/GenBank/DDBJ databases">
        <authorList>
            <person name="Kucharzyk K."/>
            <person name="Murdoch R.W."/>
            <person name="Higgins S."/>
            <person name="Loffler F."/>
        </authorList>
    </citation>
    <scope>NUCLEOTIDE SEQUENCE</scope>
</reference>
<dbReference type="InterPro" id="IPR029039">
    <property type="entry name" value="Flavoprotein-like_sf"/>
</dbReference>
<comment type="caution">
    <text evidence="1">The sequence shown here is derived from an EMBL/GenBank/DDBJ whole genome shotgun (WGS) entry which is preliminary data.</text>
</comment>
<organism evidence="1">
    <name type="scientific">bioreactor metagenome</name>
    <dbReference type="NCBI Taxonomy" id="1076179"/>
    <lineage>
        <taxon>unclassified sequences</taxon>
        <taxon>metagenomes</taxon>
        <taxon>ecological metagenomes</taxon>
    </lineage>
</organism>
<dbReference type="AlphaFoldDB" id="A0A644YE33"/>
<gene>
    <name evidence="1" type="ORF">SDC9_73204</name>
</gene>